<protein>
    <submittedName>
        <fullName evidence="2">Quercetin dioxygenase-like cupin family protein</fullName>
    </submittedName>
</protein>
<dbReference type="CDD" id="cd02238">
    <property type="entry name" value="cupin_KdgF"/>
    <property type="match status" value="1"/>
</dbReference>
<dbReference type="Proteomes" id="UP000745859">
    <property type="component" value="Unassembled WGS sequence"/>
</dbReference>
<dbReference type="InterPro" id="IPR025499">
    <property type="entry name" value="KdgF"/>
</dbReference>
<sequence>MESFGASKEFLFDSETAWESVGNGVQRQIMGYDDRIMLVKAKFETGGIGQMHEHHHSQVTYVVDGAFELTIGETTKMVKGGDSFYIPPHVMHGAICKEAGLLIDVFSPIREDFMKS</sequence>
<reference evidence="2 3" key="1">
    <citation type="submission" date="2020-03" db="EMBL/GenBank/DDBJ databases">
        <title>Genomic Encyclopedia of Type Strains, Phase IV (KMG-IV): sequencing the most valuable type-strain genomes for metagenomic binning, comparative biology and taxonomic classification.</title>
        <authorList>
            <person name="Goeker M."/>
        </authorList>
    </citation>
    <scope>NUCLEOTIDE SEQUENCE [LARGE SCALE GENOMIC DNA]</scope>
    <source>
        <strain evidence="2 3">DSM 101599</strain>
    </source>
</reference>
<dbReference type="Pfam" id="PF07883">
    <property type="entry name" value="Cupin_2"/>
    <property type="match status" value="1"/>
</dbReference>
<keyword evidence="3" id="KW-1185">Reference proteome</keyword>
<accession>A0ABX0UE83</accession>
<dbReference type="InterPro" id="IPR014710">
    <property type="entry name" value="RmlC-like_jellyroll"/>
</dbReference>
<comment type="caution">
    <text evidence="2">The sequence shown here is derived from an EMBL/GenBank/DDBJ whole genome shotgun (WGS) entry which is preliminary data.</text>
</comment>
<dbReference type="PANTHER" id="PTHR40112">
    <property type="entry name" value="H2HPP ISOMERASE"/>
    <property type="match status" value="1"/>
</dbReference>
<proteinExistence type="predicted"/>
<dbReference type="PIRSF" id="PIRSF029883">
    <property type="entry name" value="KdgF"/>
    <property type="match status" value="1"/>
</dbReference>
<name>A0ABX0UE83_9FLAO</name>
<organism evidence="2 3">
    <name type="scientific">Wenyingzhuangia heitensis</name>
    <dbReference type="NCBI Taxonomy" id="1487859"/>
    <lineage>
        <taxon>Bacteria</taxon>
        <taxon>Pseudomonadati</taxon>
        <taxon>Bacteroidota</taxon>
        <taxon>Flavobacteriia</taxon>
        <taxon>Flavobacteriales</taxon>
        <taxon>Flavobacteriaceae</taxon>
        <taxon>Wenyingzhuangia</taxon>
    </lineage>
</organism>
<dbReference type="PANTHER" id="PTHR40112:SF1">
    <property type="entry name" value="H2HPP ISOMERASE"/>
    <property type="match status" value="1"/>
</dbReference>
<dbReference type="Gene3D" id="2.60.120.10">
    <property type="entry name" value="Jelly Rolls"/>
    <property type="match status" value="1"/>
</dbReference>
<gene>
    <name evidence="2" type="ORF">FHR24_002232</name>
</gene>
<dbReference type="RefSeq" id="WP_167188484.1">
    <property type="nucleotide sequence ID" value="NZ_JAASQL010000003.1"/>
</dbReference>
<evidence type="ECO:0000259" key="1">
    <source>
        <dbReference type="Pfam" id="PF07883"/>
    </source>
</evidence>
<feature type="domain" description="Cupin type-2" evidence="1">
    <location>
        <begin position="42"/>
        <end position="98"/>
    </location>
</feature>
<dbReference type="InterPro" id="IPR052535">
    <property type="entry name" value="Bacilysin_H2HPP_isomerase"/>
</dbReference>
<dbReference type="InterPro" id="IPR013096">
    <property type="entry name" value="Cupin_2"/>
</dbReference>
<evidence type="ECO:0000313" key="3">
    <source>
        <dbReference type="Proteomes" id="UP000745859"/>
    </source>
</evidence>
<evidence type="ECO:0000313" key="2">
    <source>
        <dbReference type="EMBL" id="NIJ45761.1"/>
    </source>
</evidence>
<dbReference type="EMBL" id="JAASQL010000003">
    <property type="protein sequence ID" value="NIJ45761.1"/>
    <property type="molecule type" value="Genomic_DNA"/>
</dbReference>
<dbReference type="SUPFAM" id="SSF51182">
    <property type="entry name" value="RmlC-like cupins"/>
    <property type="match status" value="1"/>
</dbReference>
<dbReference type="InterPro" id="IPR011051">
    <property type="entry name" value="RmlC_Cupin_sf"/>
</dbReference>